<evidence type="ECO:0000313" key="1">
    <source>
        <dbReference type="EMBL" id="KAK9725249.1"/>
    </source>
</evidence>
<gene>
    <name evidence="1" type="ORF">RND81_05G131300</name>
</gene>
<keyword evidence="2" id="KW-1185">Reference proteome</keyword>
<proteinExistence type="predicted"/>
<name>A0AAW1L0F9_SAPOF</name>
<dbReference type="EMBL" id="JBDFQZ010000005">
    <property type="protein sequence ID" value="KAK9725249.1"/>
    <property type="molecule type" value="Genomic_DNA"/>
</dbReference>
<organism evidence="1 2">
    <name type="scientific">Saponaria officinalis</name>
    <name type="common">Common soapwort</name>
    <name type="synonym">Lychnis saponaria</name>
    <dbReference type="NCBI Taxonomy" id="3572"/>
    <lineage>
        <taxon>Eukaryota</taxon>
        <taxon>Viridiplantae</taxon>
        <taxon>Streptophyta</taxon>
        <taxon>Embryophyta</taxon>
        <taxon>Tracheophyta</taxon>
        <taxon>Spermatophyta</taxon>
        <taxon>Magnoliopsida</taxon>
        <taxon>eudicotyledons</taxon>
        <taxon>Gunneridae</taxon>
        <taxon>Pentapetalae</taxon>
        <taxon>Caryophyllales</taxon>
        <taxon>Caryophyllaceae</taxon>
        <taxon>Caryophylleae</taxon>
        <taxon>Saponaria</taxon>
    </lineage>
</organism>
<reference evidence="1" key="1">
    <citation type="submission" date="2024-03" db="EMBL/GenBank/DDBJ databases">
        <title>WGS assembly of Saponaria officinalis var. Norfolk2.</title>
        <authorList>
            <person name="Jenkins J."/>
            <person name="Shu S."/>
            <person name="Grimwood J."/>
            <person name="Barry K."/>
            <person name="Goodstein D."/>
            <person name="Schmutz J."/>
            <person name="Leebens-Mack J."/>
            <person name="Osbourn A."/>
        </authorList>
    </citation>
    <scope>NUCLEOTIDE SEQUENCE [LARGE SCALE GENOMIC DNA]</scope>
    <source>
        <strain evidence="1">JIC</strain>
    </source>
</reference>
<comment type="caution">
    <text evidence="1">The sequence shown here is derived from an EMBL/GenBank/DDBJ whole genome shotgun (WGS) entry which is preliminary data.</text>
</comment>
<sequence>MAEMKLSEVLEVKDEQAFLGKLKEESETDDKRSSEHFLTRTGIINYSRSLVYYSEVHFWEGHSPYSYPDLPVDAGVRVAQYGVLPVGVKVGLVFVDGHDPGYRRFVVAVDSPARKIYAETGPNGPVDWKAVEDKLSMAGDMTEFNDYFRRKNCCNHGGRLFEKKQRTIYYFM</sequence>
<evidence type="ECO:0000313" key="2">
    <source>
        <dbReference type="Proteomes" id="UP001443914"/>
    </source>
</evidence>
<dbReference type="AlphaFoldDB" id="A0AAW1L0F9"/>
<protein>
    <submittedName>
        <fullName evidence="1">Uncharacterized protein</fullName>
    </submittedName>
</protein>
<accession>A0AAW1L0F9</accession>
<dbReference type="Proteomes" id="UP001443914">
    <property type="component" value="Unassembled WGS sequence"/>
</dbReference>